<organism evidence="5 6">
    <name type="scientific">Planktothrix mougeotii LEGE 06226</name>
    <dbReference type="NCBI Taxonomy" id="1828728"/>
    <lineage>
        <taxon>Bacteria</taxon>
        <taxon>Bacillati</taxon>
        <taxon>Cyanobacteriota</taxon>
        <taxon>Cyanophyceae</taxon>
        <taxon>Oscillatoriophycideae</taxon>
        <taxon>Oscillatoriales</taxon>
        <taxon>Microcoleaceae</taxon>
        <taxon>Planktothrix</taxon>
    </lineage>
</organism>
<dbReference type="Gene3D" id="1.25.40.370">
    <property type="match status" value="1"/>
</dbReference>
<evidence type="ECO:0000259" key="4">
    <source>
        <dbReference type="Pfam" id="PF17908"/>
    </source>
</evidence>
<dbReference type="SUPFAM" id="SSF50998">
    <property type="entry name" value="Quinoprotein alcohol dehydrogenase-like"/>
    <property type="match status" value="1"/>
</dbReference>
<dbReference type="RefSeq" id="WP_193869159.1">
    <property type="nucleotide sequence ID" value="NZ_JADEWU010000018.1"/>
</dbReference>
<dbReference type="SMART" id="SM00320">
    <property type="entry name" value="WD40"/>
    <property type="match status" value="6"/>
</dbReference>
<dbReference type="PANTHER" id="PTHR22847:SF637">
    <property type="entry name" value="WD REPEAT DOMAIN 5B"/>
    <property type="match status" value="1"/>
</dbReference>
<dbReference type="PANTHER" id="PTHR22847">
    <property type="entry name" value="WD40 REPEAT PROTEIN"/>
    <property type="match status" value="1"/>
</dbReference>
<gene>
    <name evidence="5" type="ORF">IQ236_10205</name>
</gene>
<dbReference type="PROSITE" id="PS50082">
    <property type="entry name" value="WD_REPEATS_2"/>
    <property type="match status" value="4"/>
</dbReference>
<dbReference type="Pfam" id="PF00400">
    <property type="entry name" value="WD40"/>
    <property type="match status" value="4"/>
</dbReference>
<evidence type="ECO:0000256" key="3">
    <source>
        <dbReference type="PROSITE-ProRule" id="PRU00221"/>
    </source>
</evidence>
<dbReference type="Pfam" id="PF17908">
    <property type="entry name" value="APAF1_C"/>
    <property type="match status" value="1"/>
</dbReference>
<dbReference type="PROSITE" id="PS50294">
    <property type="entry name" value="WD_REPEATS_REGION"/>
    <property type="match status" value="3"/>
</dbReference>
<evidence type="ECO:0000313" key="6">
    <source>
        <dbReference type="Proteomes" id="UP000640725"/>
    </source>
</evidence>
<feature type="repeat" description="WD" evidence="3">
    <location>
        <begin position="284"/>
        <end position="318"/>
    </location>
</feature>
<dbReference type="InterPro" id="IPR036322">
    <property type="entry name" value="WD40_repeat_dom_sf"/>
</dbReference>
<evidence type="ECO:0000313" key="5">
    <source>
        <dbReference type="EMBL" id="MBE9143597.1"/>
    </source>
</evidence>
<dbReference type="InterPro" id="IPR019775">
    <property type="entry name" value="WD40_repeat_CS"/>
</dbReference>
<dbReference type="SUPFAM" id="SSF50978">
    <property type="entry name" value="WD40 repeat-like"/>
    <property type="match status" value="1"/>
</dbReference>
<feature type="repeat" description="WD" evidence="3">
    <location>
        <begin position="194"/>
        <end position="235"/>
    </location>
</feature>
<proteinExistence type="predicted"/>
<dbReference type="CDD" id="cd00200">
    <property type="entry name" value="WD40"/>
    <property type="match status" value="1"/>
</dbReference>
<evidence type="ECO:0000256" key="1">
    <source>
        <dbReference type="ARBA" id="ARBA00022574"/>
    </source>
</evidence>
<keyword evidence="2" id="KW-0677">Repeat</keyword>
<feature type="domain" description="APAF-1 helical" evidence="4">
    <location>
        <begin position="14"/>
        <end position="101"/>
    </location>
</feature>
<dbReference type="InterPro" id="IPR020472">
    <property type="entry name" value="WD40_PAC1"/>
</dbReference>
<keyword evidence="1 3" id="KW-0853">WD repeat</keyword>
<dbReference type="InterPro" id="IPR011047">
    <property type="entry name" value="Quinoprotein_ADH-like_sf"/>
</dbReference>
<dbReference type="InterPro" id="IPR041452">
    <property type="entry name" value="APAF1_C"/>
</dbReference>
<reference evidence="5 6" key="1">
    <citation type="submission" date="2020-10" db="EMBL/GenBank/DDBJ databases">
        <authorList>
            <person name="Castelo-Branco R."/>
            <person name="Eusebio N."/>
            <person name="Adriana R."/>
            <person name="Vieira A."/>
            <person name="Brugerolle De Fraissinette N."/>
            <person name="Rezende De Castro R."/>
            <person name="Schneider M.P."/>
            <person name="Vasconcelos V."/>
            <person name="Leao P.N."/>
        </authorList>
    </citation>
    <scope>NUCLEOTIDE SEQUENCE [LARGE SCALE GENOMIC DNA]</scope>
    <source>
        <strain evidence="5 6">LEGE 06226</strain>
    </source>
</reference>
<dbReference type="EMBL" id="JADEWU010000018">
    <property type="protein sequence ID" value="MBE9143597.1"/>
    <property type="molecule type" value="Genomic_DNA"/>
</dbReference>
<dbReference type="InterPro" id="IPR015943">
    <property type="entry name" value="WD40/YVTN_repeat-like_dom_sf"/>
</dbReference>
<accession>A0ABR9UAV8</accession>
<evidence type="ECO:0000256" key="2">
    <source>
        <dbReference type="ARBA" id="ARBA00022737"/>
    </source>
</evidence>
<dbReference type="Proteomes" id="UP000640725">
    <property type="component" value="Unassembled WGS sequence"/>
</dbReference>
<comment type="caution">
    <text evidence="5">The sequence shown here is derived from an EMBL/GenBank/DDBJ whole genome shotgun (WGS) entry which is preliminary data.</text>
</comment>
<protein>
    <recommendedName>
        <fullName evidence="4">APAF-1 helical domain-containing protein</fullName>
    </recommendedName>
</protein>
<sequence>MGDIRVRLNTMTAEKREYTLKNAATHSEKAGYVNDLFRLLSSFEFIEEKLSVCGVEALIEDYELGLNSANIILSEAQTETFRLIQGAIRLSSHILKEDKTQLAAQLLGRLLEFENPLIQNFLEDIQTNQTTPWLRPLEGSLTKPDSPLLRTLVGHTDEILALEVTPDSQWLISGSEDHTIKVWDIATGQEIYTLTGHTGSVLTLVLTSDGKQVISGSADHTIKVWSLETGQEIYTLRGHQGIIPTLALSSDGKILYSGSEDKTVKLWSLETQQEIAGFECQQSIRSLAVTPDNNKLIACLEDGFLQIWDLKTLSLVDSWVIWKIEKEQISLYETNSKILDLIKNYYQKQRSFNENEIALFDDLKILYLENTSCLLKISYENLSWDFTISFICRINFDLPEINIEFELKSNGIVTSQLTPNNKKIIYSYNYEDKAIGYISERQTIIINLEDQNQVNTFNQYFHIFALNYNENLFIGTIGDDIQIFDWDKMLIFTEKENKPIIYPRYLDITDNGKWLIVYYHDNTGIECFRLDSLKSRTLYLNESINNIKVNPNTNYLMWQTLLLRGLKIYDLEKCELTLCLEPDGNGGLLFNKAKIIKNFLFVIINNKLILYDLITSQKIQELGGNIIDVYITEDISTYILSLEDKSIIVLDIKKNKIIKFDKYKEEKYNSTENNLLNQYNETEDDEDDIESFIKKFMSNSTIEPYIELLFADNKLAISGYYGQTKRPEKTIWNIETGEDLFCLDGEFITVTPNSKRAIFYSIKDSKTIRNKPIFHTLIIWSLEQTYIITNNTASIEFIDVTKDSQLILIQTFEKNNHATIRNLEAWSLETGQKVYTINLTGYILFVKISTDNSRMLVATNDQYLKIFNLQTGHEIFQIKNQWSDSETEVTITPDFKKVISIYKGNNLIVWDLETGNVKATFTADNPLACYTVSPDGKTIVAAEIFGKLHFLTLEDEE</sequence>
<feature type="repeat" description="WD" evidence="3">
    <location>
        <begin position="236"/>
        <end position="277"/>
    </location>
</feature>
<keyword evidence="6" id="KW-1185">Reference proteome</keyword>
<dbReference type="Gene3D" id="2.130.10.10">
    <property type="entry name" value="YVTN repeat-like/Quinoprotein amine dehydrogenase"/>
    <property type="match status" value="2"/>
</dbReference>
<dbReference type="PROSITE" id="PS00678">
    <property type="entry name" value="WD_REPEATS_1"/>
    <property type="match status" value="2"/>
</dbReference>
<dbReference type="InterPro" id="IPR001680">
    <property type="entry name" value="WD40_rpt"/>
</dbReference>
<dbReference type="PRINTS" id="PR00320">
    <property type="entry name" value="GPROTEINBRPT"/>
</dbReference>
<name>A0ABR9UAV8_9CYAN</name>
<feature type="repeat" description="WD" evidence="3">
    <location>
        <begin position="152"/>
        <end position="193"/>
    </location>
</feature>